<dbReference type="AlphaFoldDB" id="A0A0B3VYJ0"/>
<dbReference type="OrthoDB" id="4772335at2"/>
<dbReference type="STRING" id="1577792.QX51_05900"/>
<dbReference type="Pfam" id="PF06445">
    <property type="entry name" value="GyrI-like"/>
    <property type="match status" value="1"/>
</dbReference>
<organism evidence="2 3">
    <name type="scientific">Terrisporobacter othiniensis</name>
    <dbReference type="NCBI Taxonomy" id="1577792"/>
    <lineage>
        <taxon>Bacteria</taxon>
        <taxon>Bacillati</taxon>
        <taxon>Bacillota</taxon>
        <taxon>Clostridia</taxon>
        <taxon>Peptostreptococcales</taxon>
        <taxon>Peptostreptococcaceae</taxon>
        <taxon>Terrisporobacter</taxon>
    </lineage>
</organism>
<name>A0A0B3VYJ0_9FIRM</name>
<dbReference type="Proteomes" id="UP000031189">
    <property type="component" value="Unassembled WGS sequence"/>
</dbReference>
<keyword evidence="3" id="KW-1185">Reference proteome</keyword>
<dbReference type="EMBL" id="JWHR01000062">
    <property type="protein sequence ID" value="KHS57883.1"/>
    <property type="molecule type" value="Genomic_DNA"/>
</dbReference>
<dbReference type="SUPFAM" id="SSF55136">
    <property type="entry name" value="Probable bacterial effector-binding domain"/>
    <property type="match status" value="1"/>
</dbReference>
<sequence length="208" mass="25031">MMKHEWRKKEKKYYLPKDKPEIVNMEKFKFIQIKGSGNPNSEEFSEKVGVLYSIAYAIKMMPKKDITPEGYFDYTVYPLEGMWGLDEEGRKKETFDKNHLVYNIMIRQPKFVTKDVFDLAMDITKKKKFNKYLDEVEFGEINEGMCVQMMHVGPFDEEYRTFEIMKEFCHNNKLSLRDKSHREIYISDFRKTSQEKLKTVLRYMVETN</sequence>
<accession>A0A0B3VYJ0</accession>
<dbReference type="InterPro" id="IPR011256">
    <property type="entry name" value="Reg_factor_effector_dom_sf"/>
</dbReference>
<dbReference type="Gene3D" id="3.20.80.10">
    <property type="entry name" value="Regulatory factor, effector binding domain"/>
    <property type="match status" value="1"/>
</dbReference>
<gene>
    <name evidence="2" type="ORF">QX51_05900</name>
</gene>
<evidence type="ECO:0000313" key="3">
    <source>
        <dbReference type="Proteomes" id="UP000031189"/>
    </source>
</evidence>
<reference evidence="2 3" key="1">
    <citation type="submission" date="2014-12" db="EMBL/GenBank/DDBJ databases">
        <title>Draft genome sequence of Terrisporobacter sp. 08-306576, isolated from the blood culture of a bacteremia patient.</title>
        <authorList>
            <person name="Lund L.C."/>
            <person name="Sydenham T.V."/>
            <person name="Hogh S.V."/>
            <person name="Skov M.N."/>
            <person name="Kemp M."/>
            <person name="Justesen U.S."/>
        </authorList>
    </citation>
    <scope>NUCLEOTIDE SEQUENCE [LARGE SCALE GENOMIC DNA]</scope>
    <source>
        <strain evidence="2 3">08-306576</strain>
    </source>
</reference>
<evidence type="ECO:0000313" key="2">
    <source>
        <dbReference type="EMBL" id="KHS57883.1"/>
    </source>
</evidence>
<dbReference type="PIRSF" id="PIRSF031644">
    <property type="entry name" value="UCP031644"/>
    <property type="match status" value="1"/>
</dbReference>
<dbReference type="InterPro" id="IPR008319">
    <property type="entry name" value="GyrI-like_CCH_Lin2189-like"/>
</dbReference>
<dbReference type="InterPro" id="IPR029442">
    <property type="entry name" value="GyrI-like"/>
</dbReference>
<proteinExistence type="predicted"/>
<evidence type="ECO:0000259" key="1">
    <source>
        <dbReference type="Pfam" id="PF06445"/>
    </source>
</evidence>
<feature type="domain" description="GyrI-like small molecule binding" evidence="1">
    <location>
        <begin position="19"/>
        <end position="199"/>
    </location>
</feature>
<comment type="caution">
    <text evidence="2">The sequence shown here is derived from an EMBL/GenBank/DDBJ whole genome shotgun (WGS) entry which is preliminary data.</text>
</comment>
<protein>
    <recommendedName>
        <fullName evidence="1">GyrI-like small molecule binding domain-containing protein</fullName>
    </recommendedName>
</protein>